<dbReference type="RefSeq" id="YP_009482952.1">
    <property type="nucleotide sequence ID" value="NC_037667.1"/>
</dbReference>
<gene>
    <name evidence="2" type="ORF">pqer_cds_261</name>
</gene>
<protein>
    <submittedName>
        <fullName evidence="2">Uncharacterized protein</fullName>
    </submittedName>
</protein>
<dbReference type="Proteomes" id="UP000248852">
    <property type="component" value="Segment"/>
</dbReference>
<keyword evidence="1" id="KW-0812">Transmembrane</keyword>
<accession>A0A2U7U8D1</accession>
<dbReference type="KEGG" id="vg:36843446"/>
<keyword evidence="1" id="KW-1133">Transmembrane helix</keyword>
<name>A0A2U7U8D1_9VIRU</name>
<dbReference type="EMBL" id="MG011689">
    <property type="protein sequence ID" value="AVK74683.1"/>
    <property type="molecule type" value="Genomic_DNA"/>
</dbReference>
<evidence type="ECO:0000313" key="2">
    <source>
        <dbReference type="EMBL" id="AVK74683.1"/>
    </source>
</evidence>
<dbReference type="GeneID" id="36843446"/>
<reference evidence="2" key="1">
    <citation type="journal article" date="2018" name="Nat. Commun.">
        <title>Diversity and evolution of the emerging Pandoraviridae family.</title>
        <authorList>
            <person name="Legendre M."/>
            <person name="Fabre E."/>
            <person name="Poirot O."/>
            <person name="Jeudy S."/>
            <person name="Lartigue A."/>
            <person name="Alempic J.M."/>
            <person name="Beucher L."/>
            <person name="Philippe N."/>
            <person name="Bertaux L."/>
            <person name="Christo-Foroux E."/>
            <person name="Labadie K."/>
            <person name="Coute Y."/>
            <person name="Abergel C."/>
            <person name="Claverie J.M."/>
        </authorList>
    </citation>
    <scope>NUCLEOTIDE SEQUENCE [LARGE SCALE GENOMIC DNA]</scope>
    <source>
        <strain evidence="2">Quercus</strain>
    </source>
</reference>
<feature type="transmembrane region" description="Helical" evidence="1">
    <location>
        <begin position="33"/>
        <end position="55"/>
    </location>
</feature>
<organism evidence="2">
    <name type="scientific">Pandoravirus quercus</name>
    <dbReference type="NCBI Taxonomy" id="2107709"/>
    <lineage>
        <taxon>Viruses</taxon>
        <taxon>Pandoravirus</taxon>
    </lineage>
</organism>
<proteinExistence type="predicted"/>
<keyword evidence="1" id="KW-0472">Membrane</keyword>
<sequence length="165" mass="17230">MDASRHGPPASPAATTASGAVVPAAKSAARFKIALVCAAAIILLVTVLALVARGLERRDARNRYPPALVDRFRSLVRHASQGSVVTAQDQNPVVALLHANSALVHARVARSLLPAADAERLAGVNLDELVLVLEDQQLDAMQRINIACPELQPDGVAAVATGWLG</sequence>
<evidence type="ECO:0000256" key="1">
    <source>
        <dbReference type="SAM" id="Phobius"/>
    </source>
</evidence>